<dbReference type="CDD" id="cd09086">
    <property type="entry name" value="ExoIII-like_AP-endo"/>
    <property type="match status" value="1"/>
</dbReference>
<keyword evidence="4 6" id="KW-0460">Magnesium</keyword>
<comment type="similarity">
    <text evidence="1">Belongs to the DNA repair enzymes AP/ExoA family.</text>
</comment>
<dbReference type="RefSeq" id="WP_119377138.1">
    <property type="nucleotide sequence ID" value="NZ_QWFX01000013.1"/>
</dbReference>
<feature type="site" description="Interaction with DNA substrate" evidence="7">
    <location>
        <position position="250"/>
    </location>
</feature>
<evidence type="ECO:0000313" key="9">
    <source>
        <dbReference type="EMBL" id="RIJ28603.1"/>
    </source>
</evidence>
<dbReference type="InterPro" id="IPR036691">
    <property type="entry name" value="Endo/exonu/phosph_ase_sf"/>
</dbReference>
<accession>A0A399RD45</accession>
<evidence type="ECO:0000259" key="8">
    <source>
        <dbReference type="Pfam" id="PF03372"/>
    </source>
</evidence>
<comment type="cofactor">
    <cofactor evidence="6">
        <name>Mg(2+)</name>
        <dbReference type="ChEBI" id="CHEBI:18420"/>
    </cofactor>
    <cofactor evidence="6">
        <name>Mn(2+)</name>
        <dbReference type="ChEBI" id="CHEBI:29035"/>
    </cofactor>
    <text evidence="6">Probably binds two magnesium or manganese ions per subunit.</text>
</comment>
<comment type="caution">
    <text evidence="9">The sequence shown here is derived from an EMBL/GenBank/DDBJ whole genome shotgun (WGS) entry which is preliminary data.</text>
</comment>
<evidence type="ECO:0000256" key="6">
    <source>
        <dbReference type="PIRSR" id="PIRSR604808-2"/>
    </source>
</evidence>
<dbReference type="PROSITE" id="PS51435">
    <property type="entry name" value="AP_NUCLEASE_F1_4"/>
    <property type="match status" value="1"/>
</dbReference>
<dbReference type="Proteomes" id="UP000266385">
    <property type="component" value="Unassembled WGS sequence"/>
</dbReference>
<feature type="binding site" evidence="6">
    <location>
        <position position="34"/>
    </location>
    <ligand>
        <name>Mg(2+)</name>
        <dbReference type="ChEBI" id="CHEBI:18420"/>
        <label>1</label>
    </ligand>
</feature>
<name>A0A399RD45_9PROT</name>
<dbReference type="InterPro" id="IPR004808">
    <property type="entry name" value="AP_endonuc_1"/>
</dbReference>
<organism evidence="9 10">
    <name type="scientific">Henriciella mobilis</name>
    <dbReference type="NCBI Taxonomy" id="2305467"/>
    <lineage>
        <taxon>Bacteria</taxon>
        <taxon>Pseudomonadati</taxon>
        <taxon>Pseudomonadota</taxon>
        <taxon>Alphaproteobacteria</taxon>
        <taxon>Hyphomonadales</taxon>
        <taxon>Hyphomonadaceae</taxon>
        <taxon>Henriciella</taxon>
    </lineage>
</organism>
<dbReference type="SUPFAM" id="SSF56219">
    <property type="entry name" value="DNase I-like"/>
    <property type="match status" value="1"/>
</dbReference>
<reference evidence="9 10" key="1">
    <citation type="submission" date="2018-08" db="EMBL/GenBank/DDBJ databases">
        <title>Henriciella mobilis sp. nov., isolated from seawater.</title>
        <authorList>
            <person name="Cheng H."/>
            <person name="Wu Y.-H."/>
            <person name="Xu X.-W."/>
            <person name="Guo L.-L."/>
        </authorList>
    </citation>
    <scope>NUCLEOTIDE SEQUENCE [LARGE SCALE GENOMIC DNA]</scope>
    <source>
        <strain evidence="9 10">JN25</strain>
    </source>
</reference>
<dbReference type="GO" id="GO:0006281">
    <property type="term" value="P:DNA repair"/>
    <property type="evidence" value="ECO:0007669"/>
    <property type="project" value="InterPro"/>
</dbReference>
<proteinExistence type="inferred from homology"/>
<evidence type="ECO:0000256" key="2">
    <source>
        <dbReference type="ARBA" id="ARBA00022723"/>
    </source>
</evidence>
<feature type="binding site" evidence="6">
    <location>
        <position position="149"/>
    </location>
    <ligand>
        <name>Mg(2+)</name>
        <dbReference type="ChEBI" id="CHEBI:18420"/>
        <label>1</label>
    </ligand>
</feature>
<dbReference type="Pfam" id="PF03372">
    <property type="entry name" value="Exo_endo_phos"/>
    <property type="match status" value="1"/>
</dbReference>
<dbReference type="Gene3D" id="3.60.10.10">
    <property type="entry name" value="Endonuclease/exonuclease/phosphatase"/>
    <property type="match status" value="1"/>
</dbReference>
<evidence type="ECO:0000256" key="7">
    <source>
        <dbReference type="PIRSR" id="PIRSR604808-3"/>
    </source>
</evidence>
<protein>
    <submittedName>
        <fullName evidence="9">Exodeoxyribonuclease III</fullName>
        <ecNumber evidence="9">3.1.11.2</ecNumber>
    </submittedName>
</protein>
<evidence type="ECO:0000256" key="4">
    <source>
        <dbReference type="ARBA" id="ARBA00022842"/>
    </source>
</evidence>
<feature type="binding site" evidence="6">
    <location>
        <position position="7"/>
    </location>
    <ligand>
        <name>Mg(2+)</name>
        <dbReference type="ChEBI" id="CHEBI:18420"/>
        <label>1</label>
    </ligand>
</feature>
<dbReference type="NCBIfam" id="TIGR00633">
    <property type="entry name" value="xth"/>
    <property type="match status" value="1"/>
</dbReference>
<feature type="site" description="Transition state stabilizer" evidence="7">
    <location>
        <position position="151"/>
    </location>
</feature>
<dbReference type="InterPro" id="IPR005135">
    <property type="entry name" value="Endo/exonuclease/phosphatase"/>
</dbReference>
<evidence type="ECO:0000256" key="1">
    <source>
        <dbReference type="ARBA" id="ARBA00007092"/>
    </source>
</evidence>
<keyword evidence="10" id="KW-1185">Reference proteome</keyword>
<feature type="domain" description="Endonuclease/exonuclease/phosphatase" evidence="8">
    <location>
        <begin position="4"/>
        <end position="250"/>
    </location>
</feature>
<evidence type="ECO:0000313" key="10">
    <source>
        <dbReference type="Proteomes" id="UP000266385"/>
    </source>
</evidence>
<feature type="binding site" evidence="6">
    <location>
        <position position="250"/>
    </location>
    <ligand>
        <name>Mg(2+)</name>
        <dbReference type="ChEBI" id="CHEBI:18420"/>
        <label>1</label>
    </ligand>
</feature>
<keyword evidence="6" id="KW-0464">Manganese</keyword>
<feature type="site" description="Important for catalytic activity" evidence="7">
    <location>
        <position position="220"/>
    </location>
</feature>
<keyword evidence="2 6" id="KW-0479">Metal-binding</keyword>
<feature type="active site" description="Proton acceptor" evidence="5">
    <location>
        <position position="250"/>
    </location>
</feature>
<evidence type="ECO:0000256" key="5">
    <source>
        <dbReference type="PIRSR" id="PIRSR604808-1"/>
    </source>
</evidence>
<dbReference type="InterPro" id="IPR037493">
    <property type="entry name" value="ExoIII-like"/>
</dbReference>
<dbReference type="EC" id="3.1.11.2" evidence="9"/>
<sequence length="259" mass="29314">MKIATWNVNSIKARLPTVLEVLKTIDCDVVCLQEIKCETDAFPYLEIEELGYNCAVHGQKTYNGVALLSKHQLEDVVKGLPDNEGDDQARYIEALVMCEHPIRVGGLYLPNGNPAPGDKYDYKLKWMDCLLSHATELLKQEDAFVLAGDYNVIPRDEDCWDPAVWRDDALALPSTRAAFQKLKWLGLTEAYEAADGRAHEYTFWDYQGGAWQKGHGIRIDHLLLSPQAADRLEKVEIFKKAREMEKPSDHVPIIAELTD</sequence>
<feature type="active site" description="Proton donor/acceptor" evidence="5">
    <location>
        <position position="149"/>
    </location>
</feature>
<feature type="active site" evidence="5">
    <location>
        <position position="108"/>
    </location>
</feature>
<dbReference type="GO" id="GO:0008311">
    <property type="term" value="F:double-stranded DNA 3'-5' DNA exonuclease activity"/>
    <property type="evidence" value="ECO:0007669"/>
    <property type="project" value="UniProtKB-EC"/>
</dbReference>
<keyword evidence="3 9" id="KW-0378">Hydrolase</keyword>
<feature type="binding site" evidence="6">
    <location>
        <position position="249"/>
    </location>
    <ligand>
        <name>Mg(2+)</name>
        <dbReference type="ChEBI" id="CHEBI:18420"/>
        <label>1</label>
    </ligand>
</feature>
<dbReference type="AlphaFoldDB" id="A0A399RD45"/>
<dbReference type="NCBIfam" id="TIGR00195">
    <property type="entry name" value="exoDNase_III"/>
    <property type="match status" value="1"/>
</dbReference>
<dbReference type="PANTHER" id="PTHR43250">
    <property type="entry name" value="EXODEOXYRIBONUCLEASE III"/>
    <property type="match status" value="1"/>
</dbReference>
<dbReference type="OrthoDB" id="9803914at2"/>
<evidence type="ECO:0000256" key="3">
    <source>
        <dbReference type="ARBA" id="ARBA00022801"/>
    </source>
</evidence>
<feature type="binding site" evidence="6">
    <location>
        <position position="151"/>
    </location>
    <ligand>
        <name>Mg(2+)</name>
        <dbReference type="ChEBI" id="CHEBI:18420"/>
        <label>1</label>
    </ligand>
</feature>
<dbReference type="GO" id="GO:0046872">
    <property type="term" value="F:metal ion binding"/>
    <property type="evidence" value="ECO:0007669"/>
    <property type="project" value="UniProtKB-KW"/>
</dbReference>
<dbReference type="PANTHER" id="PTHR43250:SF2">
    <property type="entry name" value="EXODEOXYRIBONUCLEASE III"/>
    <property type="match status" value="1"/>
</dbReference>
<dbReference type="EMBL" id="QWFX01000013">
    <property type="protein sequence ID" value="RIJ28603.1"/>
    <property type="molecule type" value="Genomic_DNA"/>
</dbReference>
<gene>
    <name evidence="9" type="primary">xth</name>
    <name evidence="9" type="ORF">D1223_12795</name>
</gene>